<keyword evidence="1" id="KW-0521">NADP</keyword>
<dbReference type="GO" id="GO:0005737">
    <property type="term" value="C:cytoplasm"/>
    <property type="evidence" value="ECO:0007669"/>
    <property type="project" value="TreeGrafter"/>
</dbReference>
<dbReference type="InterPro" id="IPR036812">
    <property type="entry name" value="NAD(P)_OxRdtase_dom_sf"/>
</dbReference>
<dbReference type="Gene3D" id="3.30.200.20">
    <property type="entry name" value="Phosphorylase Kinase, domain 1"/>
    <property type="match status" value="1"/>
</dbReference>
<dbReference type="SUPFAM" id="SSF51430">
    <property type="entry name" value="NAD(P)-linked oxidoreductase"/>
    <property type="match status" value="1"/>
</dbReference>
<protein>
    <recommendedName>
        <fullName evidence="3">Protein kinase domain-containing protein</fullName>
    </recommendedName>
</protein>
<dbReference type="EMBL" id="OIVN01004591">
    <property type="protein sequence ID" value="SPD18259.1"/>
    <property type="molecule type" value="Genomic_DNA"/>
</dbReference>
<name>A0A2N9I2N0_FAGSY</name>
<dbReference type="AlphaFoldDB" id="A0A2N9I2N0"/>
<dbReference type="GO" id="GO:0005524">
    <property type="term" value="F:ATP binding"/>
    <property type="evidence" value="ECO:0007669"/>
    <property type="project" value="InterPro"/>
</dbReference>
<evidence type="ECO:0000256" key="2">
    <source>
        <dbReference type="ARBA" id="ARBA00023002"/>
    </source>
</evidence>
<feature type="domain" description="Protein kinase" evidence="3">
    <location>
        <begin position="172"/>
        <end position="487"/>
    </location>
</feature>
<accession>A0A2N9I2N0</accession>
<reference evidence="4" key="1">
    <citation type="submission" date="2018-02" db="EMBL/GenBank/DDBJ databases">
        <authorList>
            <person name="Cohen D.B."/>
            <person name="Kent A.D."/>
        </authorList>
    </citation>
    <scope>NUCLEOTIDE SEQUENCE</scope>
</reference>
<dbReference type="PROSITE" id="PS50011">
    <property type="entry name" value="PROTEIN_KINASE_DOM"/>
    <property type="match status" value="1"/>
</dbReference>
<dbReference type="Gene3D" id="1.10.510.10">
    <property type="entry name" value="Transferase(Phosphotransferase) domain 1"/>
    <property type="match status" value="1"/>
</dbReference>
<dbReference type="PANTHER" id="PTHR43625:SF81">
    <property type="entry name" value="OS01G0618100 PROTEIN"/>
    <property type="match status" value="1"/>
</dbReference>
<dbReference type="InterPro" id="IPR000719">
    <property type="entry name" value="Prot_kinase_dom"/>
</dbReference>
<evidence type="ECO:0000256" key="1">
    <source>
        <dbReference type="ARBA" id="ARBA00022857"/>
    </source>
</evidence>
<dbReference type="PANTHER" id="PTHR43625">
    <property type="entry name" value="AFLATOXIN B1 ALDEHYDE REDUCTASE"/>
    <property type="match status" value="1"/>
</dbReference>
<dbReference type="GO" id="GO:0004672">
    <property type="term" value="F:protein kinase activity"/>
    <property type="evidence" value="ECO:0007669"/>
    <property type="project" value="InterPro"/>
</dbReference>
<organism evidence="4">
    <name type="scientific">Fagus sylvatica</name>
    <name type="common">Beechnut</name>
    <dbReference type="NCBI Taxonomy" id="28930"/>
    <lineage>
        <taxon>Eukaryota</taxon>
        <taxon>Viridiplantae</taxon>
        <taxon>Streptophyta</taxon>
        <taxon>Embryophyta</taxon>
        <taxon>Tracheophyta</taxon>
        <taxon>Spermatophyta</taxon>
        <taxon>Magnoliopsida</taxon>
        <taxon>eudicotyledons</taxon>
        <taxon>Gunneridae</taxon>
        <taxon>Pentapetalae</taxon>
        <taxon>rosids</taxon>
        <taxon>fabids</taxon>
        <taxon>Fagales</taxon>
        <taxon>Fagaceae</taxon>
        <taxon>Fagus</taxon>
    </lineage>
</organism>
<dbReference type="GO" id="GO:0016491">
    <property type="term" value="F:oxidoreductase activity"/>
    <property type="evidence" value="ECO:0007669"/>
    <property type="project" value="UniProtKB-KW"/>
</dbReference>
<evidence type="ECO:0000313" key="4">
    <source>
        <dbReference type="EMBL" id="SPD18259.1"/>
    </source>
</evidence>
<dbReference type="InterPro" id="IPR050791">
    <property type="entry name" value="Aldo-Keto_reductase"/>
</dbReference>
<dbReference type="Pfam" id="PF00248">
    <property type="entry name" value="Aldo_ket_red"/>
    <property type="match status" value="2"/>
</dbReference>
<proteinExistence type="predicted"/>
<evidence type="ECO:0000259" key="3">
    <source>
        <dbReference type="PROSITE" id="PS50011"/>
    </source>
</evidence>
<dbReference type="Pfam" id="PF00069">
    <property type="entry name" value="Pkinase"/>
    <property type="match status" value="1"/>
</dbReference>
<dbReference type="SUPFAM" id="SSF56112">
    <property type="entry name" value="Protein kinase-like (PK-like)"/>
    <property type="match status" value="1"/>
</dbReference>
<dbReference type="InterPro" id="IPR011009">
    <property type="entry name" value="Kinase-like_dom_sf"/>
</dbReference>
<sequence>MAEEQKVQIPRVKLGTKGLELATKFGIAKFDLDKVEVNGTPEYVRSCCEGSLKRLSLEYVDLYYQHRIDTTVPRVDTIGELKKFVEEGKRKYIGLSEANADTIRRAHAVHPITAIQMEWSLWTREIEKEIIPLCRFQAENIEQNKTLYFQVGKLAEKHGCTPAQLALAWILYQGDDVVPIPGTSKIKNLDSNIASLRVKLSKEDLKEIADVIPVNGVADLQGIEQLTLLLTAHGSWQIHRQKRSDHAWVKELTNNVASIKHQNLVDLIGYCLSNGVRFVVGEFECYDSTSHLFSGYSMYFTWYKRLNVALDVARALAYLHEHQMVLRCFKSSSIVIDNKLEGKLFDHAIVRERPCSAPFFETEMQYGLSAGQFDQYFMSYKTPTFDNLTSTKDNVRSFGVVLLELITGQPAFNDKRSKNERKLEDWVRISLSRDVNNIDWIINPWNEGIYCEESVMELVELSSMCTEEDPGKRPNMRKVYNVLHKILGAYISHYNEIAERQRQRFRAYDDGIGELIICLVGGLFHLILGCH</sequence>
<gene>
    <name evidence="4" type="ORF">FSB_LOCUS46141</name>
</gene>
<dbReference type="Gene3D" id="3.20.20.100">
    <property type="entry name" value="NADP-dependent oxidoreductase domain"/>
    <property type="match status" value="1"/>
</dbReference>
<keyword evidence="2" id="KW-0560">Oxidoreductase</keyword>
<dbReference type="InterPro" id="IPR023210">
    <property type="entry name" value="NADP_OxRdtase_dom"/>
</dbReference>